<protein>
    <submittedName>
        <fullName evidence="6">MurR/RpiR family transcriptional regulator</fullName>
    </submittedName>
</protein>
<keyword evidence="1" id="KW-0805">Transcription regulation</keyword>
<evidence type="ECO:0000256" key="3">
    <source>
        <dbReference type="ARBA" id="ARBA00023163"/>
    </source>
</evidence>
<evidence type="ECO:0000259" key="4">
    <source>
        <dbReference type="PROSITE" id="PS51071"/>
    </source>
</evidence>
<dbReference type="InterPro" id="IPR000281">
    <property type="entry name" value="HTH_RpiR"/>
</dbReference>
<evidence type="ECO:0000256" key="1">
    <source>
        <dbReference type="ARBA" id="ARBA00023015"/>
    </source>
</evidence>
<reference evidence="7" key="1">
    <citation type="journal article" date="2019" name="Int. J. Syst. Evol. Microbiol.">
        <title>The Global Catalogue of Microorganisms (GCM) 10K type strain sequencing project: providing services to taxonomists for standard genome sequencing and annotation.</title>
        <authorList>
            <consortium name="The Broad Institute Genomics Platform"/>
            <consortium name="The Broad Institute Genome Sequencing Center for Infectious Disease"/>
            <person name="Wu L."/>
            <person name="Ma J."/>
        </authorList>
    </citation>
    <scope>NUCLEOTIDE SEQUENCE [LARGE SCALE GENOMIC DNA]</scope>
    <source>
        <strain evidence="7">CCM 8934</strain>
    </source>
</reference>
<evidence type="ECO:0000313" key="7">
    <source>
        <dbReference type="Proteomes" id="UP001596227"/>
    </source>
</evidence>
<dbReference type="InterPro" id="IPR047640">
    <property type="entry name" value="RpiR-like"/>
</dbReference>
<keyword evidence="2" id="KW-0238">DNA-binding</keyword>
<dbReference type="InterPro" id="IPR009057">
    <property type="entry name" value="Homeodomain-like_sf"/>
</dbReference>
<dbReference type="EMBL" id="JBHSSB010000015">
    <property type="protein sequence ID" value="MFC6294876.1"/>
    <property type="molecule type" value="Genomic_DNA"/>
</dbReference>
<sequence>MLILDALNQQTDFTTTEKRIADYIFANLPTLSNLYIKNLAAATYTSHSAIIRLAQKLGYQGFRDFQRALTIAATAQAQALTAVDANFPFQADDTATTIAKKLAGLSVNAIQTTYTQIDEQQLTAAAKLLAKTERLFLFAQGDSQLRARSFQNRLVKINKFAMIAEEYGDAAWQAANLSPSDCAVFISYAGTTNTHRQFATYFQQQHIPSILISGNAQSPLIPLTTQQLIAVLPETTFAKVGTFASQVAFEYLLDTLFSLLYVQDYRHNLLKLQQNQGLMQDGPLQTK</sequence>
<accession>A0ABW1UFK6</accession>
<comment type="caution">
    <text evidence="6">The sequence shown here is derived from an EMBL/GenBank/DDBJ whole genome shotgun (WGS) entry which is preliminary data.</text>
</comment>
<dbReference type="CDD" id="cd05013">
    <property type="entry name" value="SIS_RpiR"/>
    <property type="match status" value="1"/>
</dbReference>
<name>A0ABW1UFK6_9LACO</name>
<gene>
    <name evidence="6" type="ORF">ACFQH1_06650</name>
</gene>
<evidence type="ECO:0000259" key="5">
    <source>
        <dbReference type="PROSITE" id="PS51464"/>
    </source>
</evidence>
<dbReference type="PROSITE" id="PS51464">
    <property type="entry name" value="SIS"/>
    <property type="match status" value="1"/>
</dbReference>
<dbReference type="SUPFAM" id="SSF46689">
    <property type="entry name" value="Homeodomain-like"/>
    <property type="match status" value="1"/>
</dbReference>
<dbReference type="Pfam" id="PF01418">
    <property type="entry name" value="HTH_6"/>
    <property type="match status" value="1"/>
</dbReference>
<dbReference type="Gene3D" id="1.10.10.10">
    <property type="entry name" value="Winged helix-like DNA-binding domain superfamily/Winged helix DNA-binding domain"/>
    <property type="match status" value="1"/>
</dbReference>
<proteinExistence type="predicted"/>
<dbReference type="Pfam" id="PF01380">
    <property type="entry name" value="SIS"/>
    <property type="match status" value="1"/>
</dbReference>
<feature type="domain" description="SIS" evidence="5">
    <location>
        <begin position="125"/>
        <end position="266"/>
    </location>
</feature>
<dbReference type="PANTHER" id="PTHR30514:SF10">
    <property type="entry name" value="MURR_RPIR FAMILY TRANSCRIPTIONAL REGULATOR"/>
    <property type="match status" value="1"/>
</dbReference>
<dbReference type="Gene3D" id="3.40.50.10490">
    <property type="entry name" value="Glucose-6-phosphate isomerase like protein, domain 1"/>
    <property type="match status" value="1"/>
</dbReference>
<feature type="domain" description="HTH rpiR-type" evidence="4">
    <location>
        <begin position="1"/>
        <end position="76"/>
    </location>
</feature>
<dbReference type="PROSITE" id="PS51071">
    <property type="entry name" value="HTH_RPIR"/>
    <property type="match status" value="1"/>
</dbReference>
<dbReference type="InterPro" id="IPR046348">
    <property type="entry name" value="SIS_dom_sf"/>
</dbReference>
<dbReference type="PANTHER" id="PTHR30514">
    <property type="entry name" value="GLUCOKINASE"/>
    <property type="match status" value="1"/>
</dbReference>
<dbReference type="RefSeq" id="WP_137606611.1">
    <property type="nucleotide sequence ID" value="NZ_BJDH01000002.1"/>
</dbReference>
<dbReference type="Proteomes" id="UP001596227">
    <property type="component" value="Unassembled WGS sequence"/>
</dbReference>
<keyword evidence="7" id="KW-1185">Reference proteome</keyword>
<dbReference type="InterPro" id="IPR001347">
    <property type="entry name" value="SIS_dom"/>
</dbReference>
<dbReference type="InterPro" id="IPR036388">
    <property type="entry name" value="WH-like_DNA-bd_sf"/>
</dbReference>
<dbReference type="SUPFAM" id="SSF53697">
    <property type="entry name" value="SIS domain"/>
    <property type="match status" value="1"/>
</dbReference>
<organism evidence="6 7">
    <name type="scientific">Lactiplantibacillus daoliensis</name>
    <dbReference type="NCBI Taxonomy" id="2559916"/>
    <lineage>
        <taxon>Bacteria</taxon>
        <taxon>Bacillati</taxon>
        <taxon>Bacillota</taxon>
        <taxon>Bacilli</taxon>
        <taxon>Lactobacillales</taxon>
        <taxon>Lactobacillaceae</taxon>
        <taxon>Lactiplantibacillus</taxon>
    </lineage>
</organism>
<evidence type="ECO:0000256" key="2">
    <source>
        <dbReference type="ARBA" id="ARBA00023125"/>
    </source>
</evidence>
<evidence type="ECO:0000313" key="6">
    <source>
        <dbReference type="EMBL" id="MFC6294876.1"/>
    </source>
</evidence>
<dbReference type="InterPro" id="IPR035472">
    <property type="entry name" value="RpiR-like_SIS"/>
</dbReference>
<keyword evidence="3" id="KW-0804">Transcription</keyword>